<dbReference type="Ensembl" id="ENSDCDT00010041857.1">
    <property type="protein sequence ID" value="ENSDCDP00010033836.1"/>
    <property type="gene ID" value="ENSDCDG00010021474.1"/>
</dbReference>
<dbReference type="Pfam" id="PF00754">
    <property type="entry name" value="F5_F8_type_C"/>
    <property type="match status" value="2"/>
</dbReference>
<evidence type="ECO:0000256" key="11">
    <source>
        <dbReference type="SAM" id="MobiDB-lite"/>
    </source>
</evidence>
<dbReference type="GeneID" id="114768346"/>
<dbReference type="InterPro" id="IPR000421">
    <property type="entry name" value="FA58C"/>
</dbReference>
<feature type="disulfide bond" evidence="10">
    <location>
        <begin position="1338"/>
        <end position="1488"/>
    </location>
</feature>
<protein>
    <recommendedName>
        <fullName evidence="13">F5/8 type C domain-containing protein</fullName>
    </recommendedName>
</protein>
<feature type="region of interest" description="Disordered" evidence="11">
    <location>
        <begin position="962"/>
        <end position="985"/>
    </location>
</feature>
<reference evidence="14" key="2">
    <citation type="submission" date="2025-08" db="UniProtKB">
        <authorList>
            <consortium name="Ensembl"/>
        </authorList>
    </citation>
    <scope>IDENTIFICATION</scope>
</reference>
<evidence type="ECO:0000313" key="15">
    <source>
        <dbReference type="Proteomes" id="UP000694580"/>
    </source>
</evidence>
<evidence type="ECO:0000256" key="3">
    <source>
        <dbReference type="ARBA" id="ARBA00022525"/>
    </source>
</evidence>
<dbReference type="InterPro" id="IPR008972">
    <property type="entry name" value="Cupredoxin"/>
</dbReference>
<dbReference type="SMART" id="SM00231">
    <property type="entry name" value="FA58C"/>
    <property type="match status" value="2"/>
</dbReference>
<dbReference type="InterPro" id="IPR008979">
    <property type="entry name" value="Galactose-bd-like_sf"/>
</dbReference>
<dbReference type="SUPFAM" id="SSF49785">
    <property type="entry name" value="Galactose-binding domain-like"/>
    <property type="match status" value="2"/>
</dbReference>
<evidence type="ECO:0000256" key="5">
    <source>
        <dbReference type="ARBA" id="ARBA00022729"/>
    </source>
</evidence>
<evidence type="ECO:0000256" key="2">
    <source>
        <dbReference type="ARBA" id="ARBA00010609"/>
    </source>
</evidence>
<keyword evidence="6" id="KW-0677">Repeat</keyword>
<dbReference type="FunFam" id="2.60.120.260:FF:000002">
    <property type="entry name" value="Coagulation factor VIII"/>
    <property type="match status" value="2"/>
</dbReference>
<feature type="region of interest" description="Disordered" evidence="11">
    <location>
        <begin position="810"/>
        <end position="875"/>
    </location>
</feature>
<feature type="domain" description="F5/8 type C" evidence="13">
    <location>
        <begin position="1493"/>
        <end position="1647"/>
    </location>
</feature>
<evidence type="ECO:0000256" key="4">
    <source>
        <dbReference type="ARBA" id="ARBA00022723"/>
    </source>
</evidence>
<keyword evidence="4" id="KW-0479">Metal-binding</keyword>
<dbReference type="InterPro" id="IPR011707">
    <property type="entry name" value="Cu-oxidase-like_N"/>
</dbReference>
<proteinExistence type="inferred from homology"/>
<feature type="disulfide bond" evidence="10">
    <location>
        <begin position="1216"/>
        <end position="1220"/>
    </location>
</feature>
<organism evidence="14 15">
    <name type="scientific">Denticeps clupeoides</name>
    <name type="common">denticle herring</name>
    <dbReference type="NCBI Taxonomy" id="299321"/>
    <lineage>
        <taxon>Eukaryota</taxon>
        <taxon>Metazoa</taxon>
        <taxon>Chordata</taxon>
        <taxon>Craniata</taxon>
        <taxon>Vertebrata</taxon>
        <taxon>Euteleostomi</taxon>
        <taxon>Actinopterygii</taxon>
        <taxon>Neopterygii</taxon>
        <taxon>Teleostei</taxon>
        <taxon>Clupei</taxon>
        <taxon>Clupeiformes</taxon>
        <taxon>Denticipitoidei</taxon>
        <taxon>Denticipitidae</taxon>
        <taxon>Denticeps</taxon>
    </lineage>
</organism>
<sequence length="1653" mass="185894">MFSALLLLLLRAAEDAWATPQTQEFFIGAMEVAWDYAEPAAPSHRAAGPLGSKFTKAVYREFTDSTFTAQKAPPPWAGIQGPTIRAQVNDKIVVHFKNFASHPFSISPIGIPYWKQSEGAGYEDSTDDPEKGDDAVAPGGYYRYVWDVQPHSGPTATDPECLTYSYSSQVDVVRDFNSGLVGALLICKSGVLADRGRRKAPEFILLFAVFNENKSWYRTVERTGSKLRKSETSEFHTINGHVNSTLPGLSLCQSYEDISWHLIGLGSSSEIHSIQFEEHTLEVMNHRKVFLEMAPMTFTMALMKPLSVGKFLISCRIHYHQAAAMTARFSVENCPQPAPGPNVRKVKQPADEDSEYEDGDEGGPFSIQVIKPKGSVSILRSPSQKKPKLRVHYIAAEEMSWDYAPDVVKGSRLSTSDYLKKGPDRLGKVYKKVVYVEYTDKTFTKRKPAKSPSVRLMGPVLRAETEDKFQIIFKNLASRPFNIYPNGLTSISSLQQKGPATEDLKDLSSLAIQPGQSFVYLWKLTPEDGPAEADPRCLTRLYQSAVDPERDLASGLIGPLIICKRGSLDSTGRVVTSDKEKHLIFAIFDENKSWYIDENIQKYSQDPNKVNKTDPDFYNSNMMYSVNGLMFSNLKFEACTGEVIFWHLATVGAESRFLSVYFTGNPFERDKVYDTVLTLFPMTGETVATEMETIGEWDISAFDSDFKSRGMSVRYSVYSCERELSLVDREDYDELSDYIADNVPAVRGARGKNRTLAVRVCRKNHTSTENPTTRRPLCEIKHISVATDEDRDALSEGGIPQDILDELDAEMNGSPSERQRRSVEQELYRSDSEVIAGPKSPSANVDANISKSDPAKSSNSTAYGKKSAKHQTQAPYVKEKKASFFKNIVRTREEGSGDRAQQNRSRRETFNKMKHMMDDRKLLEPLSENDVLKDSSLEADQMQESLDYAYVYPDKFASYPEFIDDPSNSSGNQSGPGGAFSFEDDEYGAGAGNDEAFNPRTTKTKFRVYYIAAEEIVWDYGIKKPHQLIRPREMRLGMRKYLPEYKKVVFRAYQASDFLEPVNRGEINEHLGIMGPVLKAEVNDVLTVVFRNKASRPYSLHLQGIYDKYQGDGSQADEAPGKPVPPGEERVYNWRLSKRQGPSQKDFDCKAGAYYSDLNKEKDINSGLIGPLLICKTGTLDPRIQVQQGVQDFFLLFSVFDERKSWYLRENMDMFCTPPCEARTDDAWFEISNKFSAINGYVAETLPGLAVAQYQTVRWHLLNMGSGGEFHAVHFHGLPFNVRKDQEHRRGIFNLYPGVFGTVEMRPTMLGTWLVECTIGEYQLSGMRAKLLVYNPKCVQPLGMQSGRIADNQITASDHYGGWGPSLARLHLSGSINAWIGKSTESWIQVDLLGAMIIHGIQTQGARTSMGLKEIFTLYYTLSYSLDNELWKTYRGNSTKPARIFKGNMDGSKIKENALSPPIIGRYLRVHPVAFQKFPTLRLEFLGCDMNSCSMPMGMQSKVIPNQSITASSFLEKWFLAWTPPLARLHQEGSANAWRPKTNNPHEWIQVDFLAVKRVTGIVTQGARAVLTPMMVTEFSVSTSDNGHSWTSVQEKGARGEKIFEGNGEHDQEMVNLFDPPLFARYVRVHPKGWANDIALRLEFLGCDTQQRL</sequence>
<dbReference type="Proteomes" id="UP000694580">
    <property type="component" value="Chromosome 18"/>
</dbReference>
<dbReference type="Gene3D" id="2.60.120.260">
    <property type="entry name" value="Galactose-binding domain-like"/>
    <property type="match status" value="2"/>
</dbReference>
<reference evidence="14 15" key="1">
    <citation type="submission" date="2020-06" db="EMBL/GenBank/DDBJ databases">
        <authorList>
            <consortium name="Wellcome Sanger Institute Data Sharing"/>
        </authorList>
    </citation>
    <scope>NUCLEOTIDE SEQUENCE [LARGE SCALE GENOMIC DNA]</scope>
</reference>
<feature type="compositionally biased region" description="Acidic residues" evidence="11">
    <location>
        <begin position="351"/>
        <end position="361"/>
    </location>
</feature>
<dbReference type="GO" id="GO:0038023">
    <property type="term" value="F:signaling receptor activity"/>
    <property type="evidence" value="ECO:0007669"/>
    <property type="project" value="TreeGrafter"/>
</dbReference>
<dbReference type="GO" id="GO:0005507">
    <property type="term" value="F:copper ion binding"/>
    <property type="evidence" value="ECO:0007669"/>
    <property type="project" value="InterPro"/>
</dbReference>
<feature type="compositionally biased region" description="Basic and acidic residues" evidence="11">
    <location>
        <begin position="817"/>
        <end position="832"/>
    </location>
</feature>
<dbReference type="GO" id="GO:0005576">
    <property type="term" value="C:extracellular region"/>
    <property type="evidence" value="ECO:0007669"/>
    <property type="project" value="UniProtKB-SubCell"/>
</dbReference>
<dbReference type="FunFam" id="2.60.40.420:FF:000028">
    <property type="entry name" value="Ceruloplasmin"/>
    <property type="match status" value="2"/>
</dbReference>
<feature type="chain" id="PRO_5044232381" description="F5/8 type C domain-containing protein" evidence="12">
    <location>
        <begin position="19"/>
        <end position="1653"/>
    </location>
</feature>
<evidence type="ECO:0000256" key="1">
    <source>
        <dbReference type="ARBA" id="ARBA00004613"/>
    </source>
</evidence>
<keyword evidence="15" id="KW-1185">Reference proteome</keyword>
<feature type="disulfide bond" evidence="10">
    <location>
        <begin position="639"/>
        <end position="720"/>
    </location>
</feature>
<keyword evidence="7" id="KW-0106">Calcium</keyword>
<keyword evidence="9" id="KW-0325">Glycoprotein</keyword>
<feature type="disulfide bond" evidence="10">
    <location>
        <begin position="537"/>
        <end position="563"/>
    </location>
</feature>
<dbReference type="GeneTree" id="ENSGT00940000157994"/>
<feature type="region of interest" description="Disordered" evidence="11">
    <location>
        <begin position="336"/>
        <end position="364"/>
    </location>
</feature>
<feature type="disulfide bond" evidence="10">
    <location>
        <begin position="161"/>
        <end position="187"/>
    </location>
</feature>
<dbReference type="PROSITE" id="PS50022">
    <property type="entry name" value="FA58C_3"/>
    <property type="match status" value="2"/>
</dbReference>
<comment type="similarity">
    <text evidence="2">Belongs to the multicopper oxidase family.</text>
</comment>
<dbReference type="PANTHER" id="PTHR46806">
    <property type="entry name" value="F5/8 TYPE C DOMAIN-CONTAINING PROTEIN"/>
    <property type="match status" value="1"/>
</dbReference>
<keyword evidence="8 10" id="KW-1015">Disulfide bond</keyword>
<dbReference type="PROSITE" id="PS00079">
    <property type="entry name" value="MULTICOPPER_OXIDASE1"/>
    <property type="match status" value="1"/>
</dbReference>
<evidence type="ECO:0000256" key="12">
    <source>
        <dbReference type="SAM" id="SignalP"/>
    </source>
</evidence>
<dbReference type="InterPro" id="IPR033138">
    <property type="entry name" value="Cu_oxidase_CS"/>
</dbReference>
<keyword evidence="3" id="KW-0964">Secreted</keyword>
<evidence type="ECO:0000256" key="7">
    <source>
        <dbReference type="ARBA" id="ARBA00022837"/>
    </source>
</evidence>
<reference evidence="14" key="3">
    <citation type="submission" date="2025-09" db="UniProtKB">
        <authorList>
            <consortium name="Ensembl"/>
        </authorList>
    </citation>
    <scope>IDENTIFICATION</scope>
</reference>
<dbReference type="GO" id="GO:0016491">
    <property type="term" value="F:oxidoreductase activity"/>
    <property type="evidence" value="ECO:0007669"/>
    <property type="project" value="InterPro"/>
</dbReference>
<dbReference type="GO" id="GO:0005886">
    <property type="term" value="C:plasma membrane"/>
    <property type="evidence" value="ECO:0007669"/>
    <property type="project" value="TreeGrafter"/>
</dbReference>
<accession>A0AAY4CN02</accession>
<dbReference type="Pfam" id="PF07732">
    <property type="entry name" value="Cu-oxidase_3"/>
    <property type="match status" value="1"/>
</dbReference>
<feature type="signal peptide" evidence="12">
    <location>
        <begin position="1"/>
        <end position="18"/>
    </location>
</feature>
<dbReference type="Gene3D" id="2.60.40.420">
    <property type="entry name" value="Cupredoxins - blue copper proteins"/>
    <property type="match status" value="4"/>
</dbReference>
<evidence type="ECO:0000256" key="6">
    <source>
        <dbReference type="ARBA" id="ARBA00022737"/>
    </source>
</evidence>
<evidence type="ECO:0000313" key="14">
    <source>
        <dbReference type="Ensembl" id="ENSDCDP00010033836.1"/>
    </source>
</evidence>
<keyword evidence="5 12" id="KW-0732">Signal</keyword>
<dbReference type="SUPFAM" id="SSF49503">
    <property type="entry name" value="Cupredoxins"/>
    <property type="match status" value="6"/>
</dbReference>
<feature type="domain" description="F5/8 type C" evidence="13">
    <location>
        <begin position="1338"/>
        <end position="1488"/>
    </location>
</feature>
<dbReference type="InterPro" id="IPR050633">
    <property type="entry name" value="Neuropilin_MCO_CoagFactor"/>
</dbReference>
<dbReference type="CDD" id="cd00057">
    <property type="entry name" value="FA58C"/>
    <property type="match status" value="2"/>
</dbReference>
<comment type="subcellular location">
    <subcellularLocation>
        <location evidence="1">Secreted</location>
    </subcellularLocation>
</comment>
<evidence type="ECO:0000256" key="8">
    <source>
        <dbReference type="ARBA" id="ARBA00023157"/>
    </source>
</evidence>
<dbReference type="PANTHER" id="PTHR46806:SF7">
    <property type="entry name" value="COAGULATION FACTOR VIII"/>
    <property type="match status" value="1"/>
</dbReference>
<dbReference type="RefSeq" id="XP_028816407.1">
    <property type="nucleotide sequence ID" value="XM_028960574.1"/>
</dbReference>
<evidence type="ECO:0000256" key="9">
    <source>
        <dbReference type="ARBA" id="ARBA00023180"/>
    </source>
</evidence>
<dbReference type="InterPro" id="IPR024715">
    <property type="entry name" value="Factor_5/8-like"/>
</dbReference>
<feature type="disulfide bond" evidence="10">
    <location>
        <begin position="252"/>
        <end position="334"/>
    </location>
</feature>
<dbReference type="InterPro" id="IPR011706">
    <property type="entry name" value="Cu-oxidase_C"/>
</dbReference>
<feature type="compositionally biased region" description="Polar residues" evidence="11">
    <location>
        <begin position="841"/>
        <end position="862"/>
    </location>
</feature>
<feature type="disulfide bond" evidence="10">
    <location>
        <begin position="1149"/>
        <end position="1175"/>
    </location>
</feature>
<name>A0AAY4CN02_9TELE</name>
<dbReference type="PIRSF" id="PIRSF000354">
    <property type="entry name" value="Factors_V_VIII"/>
    <property type="match status" value="1"/>
</dbReference>
<dbReference type="Pfam" id="PF07731">
    <property type="entry name" value="Cu-oxidase_2"/>
    <property type="match status" value="1"/>
</dbReference>
<gene>
    <name evidence="14" type="primary">F8</name>
</gene>
<dbReference type="PROSITE" id="PS01285">
    <property type="entry name" value="FA58C_1"/>
    <property type="match status" value="2"/>
</dbReference>
<evidence type="ECO:0000259" key="13">
    <source>
        <dbReference type="PROSITE" id="PS50022"/>
    </source>
</evidence>
<evidence type="ECO:0000256" key="10">
    <source>
        <dbReference type="PIRSR" id="PIRSR000354-1"/>
    </source>
</evidence>